<feature type="transmembrane region" description="Helical" evidence="11">
    <location>
        <begin position="98"/>
        <end position="120"/>
    </location>
</feature>
<feature type="transmembrane region" description="Helical" evidence="11">
    <location>
        <begin position="59"/>
        <end position="78"/>
    </location>
</feature>
<dbReference type="FunFam" id="1.20.1070.10:FF:000001">
    <property type="entry name" value="Olfactory receptor"/>
    <property type="match status" value="1"/>
</dbReference>
<evidence type="ECO:0000256" key="9">
    <source>
        <dbReference type="ARBA" id="ARBA00023224"/>
    </source>
</evidence>
<dbReference type="Pfam" id="PF13853">
    <property type="entry name" value="7tm_4"/>
    <property type="match status" value="1"/>
</dbReference>
<protein>
    <recommendedName>
        <fullName evidence="11">Olfactory receptor</fullName>
    </recommendedName>
</protein>
<keyword evidence="8 10" id="KW-0675">Receptor</keyword>
<dbReference type="Gene3D" id="1.20.1070.10">
    <property type="entry name" value="Rhodopsin 7-helix transmembrane proteins"/>
    <property type="match status" value="1"/>
</dbReference>
<dbReference type="GO" id="GO:0004930">
    <property type="term" value="F:G protein-coupled receptor activity"/>
    <property type="evidence" value="ECO:0007669"/>
    <property type="project" value="UniProtKB-KW"/>
</dbReference>
<evidence type="ECO:0000313" key="13">
    <source>
        <dbReference type="Proteomes" id="UP000515156"/>
    </source>
</evidence>
<evidence type="ECO:0000256" key="3">
    <source>
        <dbReference type="ARBA" id="ARBA00022692"/>
    </source>
</evidence>
<gene>
    <name evidence="14" type="primary">LOC115457295</name>
</gene>
<dbReference type="GO" id="GO:0005886">
    <property type="term" value="C:plasma membrane"/>
    <property type="evidence" value="ECO:0007669"/>
    <property type="project" value="UniProtKB-SubCell"/>
</dbReference>
<feature type="transmembrane region" description="Helical" evidence="11">
    <location>
        <begin position="25"/>
        <end position="47"/>
    </location>
</feature>
<evidence type="ECO:0000256" key="11">
    <source>
        <dbReference type="RuleBase" id="RU363047"/>
    </source>
</evidence>
<dbReference type="InterPro" id="IPR000725">
    <property type="entry name" value="Olfact_rcpt"/>
</dbReference>
<dbReference type="SUPFAM" id="SSF81321">
    <property type="entry name" value="Family A G protein-coupled receptor-like"/>
    <property type="match status" value="1"/>
</dbReference>
<evidence type="ECO:0000256" key="8">
    <source>
        <dbReference type="ARBA" id="ARBA00023170"/>
    </source>
</evidence>
<dbReference type="AlphaFoldDB" id="A0A6P7WQC7"/>
<keyword evidence="13" id="KW-1185">Reference proteome</keyword>
<keyword evidence="6 10" id="KW-0297">G-protein coupled receptor</keyword>
<feature type="transmembrane region" description="Helical" evidence="11">
    <location>
        <begin position="140"/>
        <end position="158"/>
    </location>
</feature>
<dbReference type="InterPro" id="IPR000276">
    <property type="entry name" value="GPCR_Rhodpsn"/>
</dbReference>
<dbReference type="PRINTS" id="PR00245">
    <property type="entry name" value="OLFACTORYR"/>
</dbReference>
<dbReference type="PRINTS" id="PR00237">
    <property type="entry name" value="GPCRRHODOPSN"/>
</dbReference>
<dbReference type="InterPro" id="IPR017452">
    <property type="entry name" value="GPCR_Rhodpsn_7TM"/>
</dbReference>
<keyword evidence="4 11" id="KW-0552">Olfaction</keyword>
<feature type="transmembrane region" description="Helical" evidence="11">
    <location>
        <begin position="238"/>
        <end position="259"/>
    </location>
</feature>
<evidence type="ECO:0000256" key="6">
    <source>
        <dbReference type="ARBA" id="ARBA00023040"/>
    </source>
</evidence>
<keyword evidence="5 11" id="KW-1133">Transmembrane helix</keyword>
<organism evidence="13 14">
    <name type="scientific">Microcaecilia unicolor</name>
    <dbReference type="NCBI Taxonomy" id="1415580"/>
    <lineage>
        <taxon>Eukaryota</taxon>
        <taxon>Metazoa</taxon>
        <taxon>Chordata</taxon>
        <taxon>Craniata</taxon>
        <taxon>Vertebrata</taxon>
        <taxon>Euteleostomi</taxon>
        <taxon>Amphibia</taxon>
        <taxon>Gymnophiona</taxon>
        <taxon>Siphonopidae</taxon>
        <taxon>Microcaecilia</taxon>
    </lineage>
</organism>
<keyword evidence="9 10" id="KW-0807">Transducer</keyword>
<dbReference type="KEGG" id="muo:115457295"/>
<keyword evidence="7 11" id="KW-0472">Membrane</keyword>
<evidence type="ECO:0000256" key="7">
    <source>
        <dbReference type="ARBA" id="ARBA00023136"/>
    </source>
</evidence>
<evidence type="ECO:0000259" key="12">
    <source>
        <dbReference type="PROSITE" id="PS50262"/>
    </source>
</evidence>
<keyword evidence="2 11" id="KW-0716">Sensory transduction</keyword>
<dbReference type="GeneID" id="115457295"/>
<evidence type="ECO:0000256" key="10">
    <source>
        <dbReference type="RuleBase" id="RU000688"/>
    </source>
</evidence>
<comment type="subcellular location">
    <subcellularLocation>
        <location evidence="1 11">Cell membrane</location>
        <topology evidence="1 11">Multi-pass membrane protein</topology>
    </subcellularLocation>
</comment>
<reference evidence="14" key="1">
    <citation type="submission" date="2025-08" db="UniProtKB">
        <authorList>
            <consortium name="RefSeq"/>
        </authorList>
    </citation>
    <scope>IDENTIFICATION</scope>
</reference>
<comment type="similarity">
    <text evidence="10">Belongs to the G-protein coupled receptor 1 family.</text>
</comment>
<evidence type="ECO:0000313" key="14">
    <source>
        <dbReference type="RefSeq" id="XP_030042578.1"/>
    </source>
</evidence>
<dbReference type="PANTHER" id="PTHR48002">
    <property type="entry name" value="OLFACTORY RECEPTOR"/>
    <property type="match status" value="1"/>
</dbReference>
<dbReference type="InterPro" id="IPR050427">
    <property type="entry name" value="Olfactory_Receptors"/>
</dbReference>
<dbReference type="PROSITE" id="PS50262">
    <property type="entry name" value="G_PROTEIN_RECEP_F1_2"/>
    <property type="match status" value="1"/>
</dbReference>
<dbReference type="CDD" id="cd13954">
    <property type="entry name" value="7tmA_OR"/>
    <property type="match status" value="1"/>
</dbReference>
<evidence type="ECO:0000256" key="2">
    <source>
        <dbReference type="ARBA" id="ARBA00022606"/>
    </source>
</evidence>
<evidence type="ECO:0000256" key="5">
    <source>
        <dbReference type="ARBA" id="ARBA00022989"/>
    </source>
</evidence>
<feature type="transmembrane region" description="Helical" evidence="11">
    <location>
        <begin position="271"/>
        <end position="290"/>
    </location>
</feature>
<dbReference type="GO" id="GO:0004984">
    <property type="term" value="F:olfactory receptor activity"/>
    <property type="evidence" value="ECO:0007669"/>
    <property type="project" value="InterPro"/>
</dbReference>
<dbReference type="OrthoDB" id="5967898at2759"/>
<sequence length="315" mass="35852">MTVSNETRVTHFILQGLPGNEDLQIIFFVMFFVMYVLTMAGNLLIVITIYVDSQLHYPMYFFLSNLSFIDLSFSNVTVPKYLLNFILQCKKIDFTNCLTQMFFIHFIGGAECFHLTLMAYDRYVAICNPLRYTTIMNKRVCFLLVIATWTGGLLHAFAQAFPTFELSFCGPNEVNHFFCDTHPLSVLACSNTFISETSDMVNSGTLALSCLLLVFLSYAYIISTILKINSAEGRWKAFSTCASHLMVVTLFYGPCIFIYMRPSVTFAADKVVSVFYTIVTPVLNPFIYALRTEKVKKSMKRLLGRNMSFLGIETK</sequence>
<dbReference type="PROSITE" id="PS00237">
    <property type="entry name" value="G_PROTEIN_RECEP_F1_1"/>
    <property type="match status" value="1"/>
</dbReference>
<keyword evidence="3 10" id="KW-0812">Transmembrane</keyword>
<proteinExistence type="inferred from homology"/>
<dbReference type="RefSeq" id="XP_030042578.1">
    <property type="nucleotide sequence ID" value="XM_030186718.1"/>
</dbReference>
<dbReference type="InParanoid" id="A0A6P7WQC7"/>
<feature type="domain" description="G-protein coupled receptors family 1 profile" evidence="12">
    <location>
        <begin position="41"/>
        <end position="288"/>
    </location>
</feature>
<evidence type="ECO:0000256" key="4">
    <source>
        <dbReference type="ARBA" id="ARBA00022725"/>
    </source>
</evidence>
<dbReference type="Proteomes" id="UP000515156">
    <property type="component" value="Chromosome 14"/>
</dbReference>
<name>A0A6P7WQC7_9AMPH</name>
<accession>A0A6P7WQC7</accession>
<evidence type="ECO:0000256" key="1">
    <source>
        <dbReference type="ARBA" id="ARBA00004651"/>
    </source>
</evidence>
<keyword evidence="11" id="KW-1003">Cell membrane</keyword>
<feature type="transmembrane region" description="Helical" evidence="11">
    <location>
        <begin position="206"/>
        <end position="226"/>
    </location>
</feature>